<dbReference type="PROSITE" id="PS50088">
    <property type="entry name" value="ANK_REPEAT"/>
    <property type="match status" value="2"/>
</dbReference>
<keyword evidence="1" id="KW-0040">ANK repeat</keyword>
<feature type="repeat" description="ANK" evidence="1">
    <location>
        <begin position="83"/>
        <end position="115"/>
    </location>
</feature>
<protein>
    <submittedName>
        <fullName evidence="2">Uncharacterized protein</fullName>
    </submittedName>
</protein>
<dbReference type="InterPro" id="IPR051616">
    <property type="entry name" value="Cul2-RING_E3_ligase_SR"/>
</dbReference>
<dbReference type="STRING" id="3469.A0A4Y7IJH9"/>
<dbReference type="Proteomes" id="UP000316621">
    <property type="component" value="Chromosome 1"/>
</dbReference>
<dbReference type="EMBL" id="CM010715">
    <property type="protein sequence ID" value="RZC47890.1"/>
    <property type="molecule type" value="Genomic_DNA"/>
</dbReference>
<dbReference type="SMART" id="SM00248">
    <property type="entry name" value="ANK"/>
    <property type="match status" value="2"/>
</dbReference>
<dbReference type="Gene3D" id="1.25.40.20">
    <property type="entry name" value="Ankyrin repeat-containing domain"/>
    <property type="match status" value="2"/>
</dbReference>
<gene>
    <name evidence="2" type="ORF">C5167_040838</name>
</gene>
<sequence length="133" mass="14123">MENNPAATKMFLNAAQVGELKILKHFALALDRLHGDGIAAVIGNTKDGEGRRAVHFAASGGSVEVLKYLIQEMGVDIEVRDGRGETPLSLAAIKGRSAALEYLLEIGASPEMVDDFNCSPLHHAAVKGRLSSN</sequence>
<dbReference type="OMA" id="KANCHAG"/>
<dbReference type="AlphaFoldDB" id="A0A4Y7IJH9"/>
<evidence type="ECO:0000313" key="2">
    <source>
        <dbReference type="EMBL" id="RZC47890.1"/>
    </source>
</evidence>
<dbReference type="InterPro" id="IPR002110">
    <property type="entry name" value="Ankyrin_rpt"/>
</dbReference>
<proteinExistence type="predicted"/>
<dbReference type="Pfam" id="PF12796">
    <property type="entry name" value="Ank_2"/>
    <property type="match status" value="1"/>
</dbReference>
<accession>A0A4Y7IJH9</accession>
<dbReference type="Gramene" id="RZC47890">
    <property type="protein sequence ID" value="RZC47890"/>
    <property type="gene ID" value="C5167_040838"/>
</dbReference>
<name>A0A4Y7IJH9_PAPSO</name>
<dbReference type="SUPFAM" id="SSF48403">
    <property type="entry name" value="Ankyrin repeat"/>
    <property type="match status" value="1"/>
</dbReference>
<dbReference type="PANTHER" id="PTHR46224">
    <property type="entry name" value="ANKYRIN REPEAT FAMILY PROTEIN"/>
    <property type="match status" value="1"/>
</dbReference>
<dbReference type="PROSITE" id="PS50297">
    <property type="entry name" value="ANK_REP_REGION"/>
    <property type="match status" value="2"/>
</dbReference>
<keyword evidence="3" id="KW-1185">Reference proteome</keyword>
<reference evidence="2 3" key="1">
    <citation type="journal article" date="2018" name="Science">
        <title>The opium poppy genome and morphinan production.</title>
        <authorList>
            <person name="Guo L."/>
            <person name="Winzer T."/>
            <person name="Yang X."/>
            <person name="Li Y."/>
            <person name="Ning Z."/>
            <person name="He Z."/>
            <person name="Teodor R."/>
            <person name="Lu Y."/>
            <person name="Bowser T.A."/>
            <person name="Graham I.A."/>
            <person name="Ye K."/>
        </authorList>
    </citation>
    <scope>NUCLEOTIDE SEQUENCE [LARGE SCALE GENOMIC DNA]</scope>
    <source>
        <strain evidence="3">cv. HN1</strain>
        <tissue evidence="2">Leaves</tissue>
    </source>
</reference>
<feature type="repeat" description="ANK" evidence="1">
    <location>
        <begin position="49"/>
        <end position="82"/>
    </location>
</feature>
<dbReference type="PANTHER" id="PTHR46224:SF6">
    <property type="entry name" value="ANKYRIN REPEAT FAMILY PROTEIN"/>
    <property type="match status" value="1"/>
</dbReference>
<evidence type="ECO:0000313" key="3">
    <source>
        <dbReference type="Proteomes" id="UP000316621"/>
    </source>
</evidence>
<dbReference type="InterPro" id="IPR036770">
    <property type="entry name" value="Ankyrin_rpt-contain_sf"/>
</dbReference>
<organism evidence="2 3">
    <name type="scientific">Papaver somniferum</name>
    <name type="common">Opium poppy</name>
    <dbReference type="NCBI Taxonomy" id="3469"/>
    <lineage>
        <taxon>Eukaryota</taxon>
        <taxon>Viridiplantae</taxon>
        <taxon>Streptophyta</taxon>
        <taxon>Embryophyta</taxon>
        <taxon>Tracheophyta</taxon>
        <taxon>Spermatophyta</taxon>
        <taxon>Magnoliopsida</taxon>
        <taxon>Ranunculales</taxon>
        <taxon>Papaveraceae</taxon>
        <taxon>Papaveroideae</taxon>
        <taxon>Papaver</taxon>
    </lineage>
</organism>
<evidence type="ECO:0000256" key="1">
    <source>
        <dbReference type="PROSITE-ProRule" id="PRU00023"/>
    </source>
</evidence>